<dbReference type="InterPro" id="IPR036264">
    <property type="entry name" value="Bact_exopeptidase_dim_dom"/>
</dbReference>
<evidence type="ECO:0000313" key="3">
    <source>
        <dbReference type="EMBL" id="SDL80768.1"/>
    </source>
</evidence>
<dbReference type="CDD" id="cd03886">
    <property type="entry name" value="M20_Acy1"/>
    <property type="match status" value="1"/>
</dbReference>
<gene>
    <name evidence="3" type="ORF">SAMN04488242_2905</name>
</gene>
<protein>
    <submittedName>
        <fullName evidence="3">Hippurate hydrolase</fullName>
    </submittedName>
</protein>
<dbReference type="Proteomes" id="UP000199475">
    <property type="component" value="Unassembled WGS sequence"/>
</dbReference>
<dbReference type="SUPFAM" id="SSF53187">
    <property type="entry name" value="Zn-dependent exopeptidases"/>
    <property type="match status" value="1"/>
</dbReference>
<dbReference type="PIRSF" id="PIRSF005962">
    <property type="entry name" value="Pept_M20D_amidohydro"/>
    <property type="match status" value="1"/>
</dbReference>
<dbReference type="STRING" id="686624.SAMN04488242_2905"/>
<accession>A0A1G9N2Q1</accession>
<dbReference type="EMBL" id="FNGP01000006">
    <property type="protein sequence ID" value="SDL80768.1"/>
    <property type="molecule type" value="Genomic_DNA"/>
</dbReference>
<evidence type="ECO:0000313" key="4">
    <source>
        <dbReference type="Proteomes" id="UP000199475"/>
    </source>
</evidence>
<evidence type="ECO:0000256" key="1">
    <source>
        <dbReference type="PIRSR" id="PIRSR005962-1"/>
    </source>
</evidence>
<dbReference type="PANTHER" id="PTHR11014">
    <property type="entry name" value="PEPTIDASE M20 FAMILY MEMBER"/>
    <property type="match status" value="1"/>
</dbReference>
<keyword evidence="4" id="KW-1185">Reference proteome</keyword>
<dbReference type="SUPFAM" id="SSF55031">
    <property type="entry name" value="Bacterial exopeptidase dimerisation domain"/>
    <property type="match status" value="1"/>
</dbReference>
<feature type="binding site" evidence="1">
    <location>
        <position position="94"/>
    </location>
    <ligand>
        <name>Mn(2+)</name>
        <dbReference type="ChEBI" id="CHEBI:29035"/>
        <label>2</label>
    </ligand>
</feature>
<dbReference type="InterPro" id="IPR017439">
    <property type="entry name" value="Amidohydrolase"/>
</dbReference>
<organism evidence="3 4">
    <name type="scientific">Tessaracoccus oleiagri</name>
    <dbReference type="NCBI Taxonomy" id="686624"/>
    <lineage>
        <taxon>Bacteria</taxon>
        <taxon>Bacillati</taxon>
        <taxon>Actinomycetota</taxon>
        <taxon>Actinomycetes</taxon>
        <taxon>Propionibacteriales</taxon>
        <taxon>Propionibacteriaceae</taxon>
        <taxon>Tessaracoccus</taxon>
    </lineage>
</organism>
<evidence type="ECO:0000259" key="2">
    <source>
        <dbReference type="Pfam" id="PF07687"/>
    </source>
</evidence>
<proteinExistence type="predicted"/>
<keyword evidence="1" id="KW-0464">Manganese</keyword>
<dbReference type="GO" id="GO:0046872">
    <property type="term" value="F:metal ion binding"/>
    <property type="evidence" value="ECO:0007669"/>
    <property type="project" value="UniProtKB-KW"/>
</dbReference>
<feature type="binding site" evidence="1">
    <location>
        <position position="96"/>
    </location>
    <ligand>
        <name>Mn(2+)</name>
        <dbReference type="ChEBI" id="CHEBI:29035"/>
        <label>2</label>
    </ligand>
</feature>
<dbReference type="InterPro" id="IPR011650">
    <property type="entry name" value="Peptidase_M20_dimer"/>
</dbReference>
<dbReference type="AlphaFoldDB" id="A0A1G9N2Q1"/>
<comment type="cofactor">
    <cofactor evidence="1">
        <name>Mn(2+)</name>
        <dbReference type="ChEBI" id="CHEBI:29035"/>
    </cofactor>
    <text evidence="1">The Mn(2+) ion enhances activity.</text>
</comment>
<feature type="binding site" evidence="1">
    <location>
        <position position="158"/>
    </location>
    <ligand>
        <name>Mn(2+)</name>
        <dbReference type="ChEBI" id="CHEBI:29035"/>
        <label>2</label>
    </ligand>
</feature>
<dbReference type="GO" id="GO:0016787">
    <property type="term" value="F:hydrolase activity"/>
    <property type="evidence" value="ECO:0007669"/>
    <property type="project" value="UniProtKB-KW"/>
</dbReference>
<dbReference type="Pfam" id="PF01546">
    <property type="entry name" value="Peptidase_M20"/>
    <property type="match status" value="1"/>
</dbReference>
<feature type="binding site" evidence="1">
    <location>
        <position position="361"/>
    </location>
    <ligand>
        <name>Mn(2+)</name>
        <dbReference type="ChEBI" id="CHEBI:29035"/>
        <label>2</label>
    </ligand>
</feature>
<dbReference type="Gene3D" id="3.40.630.10">
    <property type="entry name" value="Zn peptidases"/>
    <property type="match status" value="1"/>
</dbReference>
<name>A0A1G9N2Q1_9ACTN</name>
<dbReference type="OrthoDB" id="9777385at2"/>
<dbReference type="RefSeq" id="WP_093253755.1">
    <property type="nucleotide sequence ID" value="NZ_FNGP01000006.1"/>
</dbReference>
<dbReference type="PANTHER" id="PTHR11014:SF63">
    <property type="entry name" value="METALLOPEPTIDASE, PUTATIVE (AFU_ORTHOLOGUE AFUA_6G09600)-RELATED"/>
    <property type="match status" value="1"/>
</dbReference>
<reference evidence="3 4" key="1">
    <citation type="submission" date="2016-10" db="EMBL/GenBank/DDBJ databases">
        <authorList>
            <person name="de Groot N.N."/>
        </authorList>
    </citation>
    <scope>NUCLEOTIDE SEQUENCE [LARGE SCALE GENOMIC DNA]</scope>
    <source>
        <strain evidence="3 4">CGMCC 1.9159</strain>
    </source>
</reference>
<dbReference type="Gene3D" id="3.30.70.360">
    <property type="match status" value="1"/>
</dbReference>
<dbReference type="InterPro" id="IPR002933">
    <property type="entry name" value="Peptidase_M20"/>
</dbReference>
<feature type="binding site" evidence="1">
    <location>
        <position position="130"/>
    </location>
    <ligand>
        <name>Mn(2+)</name>
        <dbReference type="ChEBI" id="CHEBI:29035"/>
        <label>2</label>
    </ligand>
</feature>
<feature type="domain" description="Peptidase M20 dimerisation" evidence="2">
    <location>
        <begin position="184"/>
        <end position="274"/>
    </location>
</feature>
<keyword evidence="3" id="KW-0378">Hydrolase</keyword>
<keyword evidence="1" id="KW-0479">Metal-binding</keyword>
<dbReference type="NCBIfam" id="TIGR01891">
    <property type="entry name" value="amidohydrolases"/>
    <property type="match status" value="1"/>
</dbReference>
<dbReference type="Pfam" id="PF07687">
    <property type="entry name" value="M20_dimer"/>
    <property type="match status" value="1"/>
</dbReference>
<sequence>MSELVELRRQFHRIPEVGLHLPQTQALVLEALEGLPLEITLGKSLSSVVAVLRGGRATDGKRPVVLLRGDMDALPVQEATGLDFASTNGNMHACGHDLHMTMLIGAARELSARRDELAGDVVFMFQPGEEMVDGASYMLDEGVLDAAGARPDAAYAIHVWAGMEPHGTFTTKPGTTMASHDVVRVRYVGKGGHGSVPHTAVDPVPPIAELVTASHAMVTRQFDAFEPVVVTIGRLSAGTAANVIPEYAELDASIRTFSPESREKVIARLERLARGIADAHGVECELTNPQSYPPTVNDHAEADFVGAMVSELFGDERHVRWENSLTSSEDFSRVLQEVPGCFFGLSACPPDADPATVPFNHSAYAVFDDAVLEDGVRVFTELTLRKLAG</sequence>